<dbReference type="Proteomes" id="UP000218628">
    <property type="component" value="Plasmid unnamed"/>
</dbReference>
<gene>
    <name evidence="1" type="ORF">CO690_00055</name>
</gene>
<proteinExistence type="predicted"/>
<sequence length="150" mass="17509">MNTIKEASDRVYSVFLSKDGQDGEKVTTGTLADIVQQMEQHNIVRFSRPFIAYRRGTEERVTCHEWFTDYVREVRELFGANSRMVHQLYKTADEGVQVLELDNGDIFPVISWRRVIPMPHTVENVGNYVHYTMTKEDPSVRWGVELREVL</sequence>
<accession>A0A291DCL3</accession>
<geneLocation type="plasmid" evidence="1">
    <name>unnamed</name>
</geneLocation>
<organism evidence="1 2">
    <name type="scientific">Rothia mucilaginosa</name>
    <dbReference type="NCBI Taxonomy" id="43675"/>
    <lineage>
        <taxon>Bacteria</taxon>
        <taxon>Bacillati</taxon>
        <taxon>Actinomycetota</taxon>
        <taxon>Actinomycetes</taxon>
        <taxon>Micrococcales</taxon>
        <taxon>Micrococcaceae</taxon>
        <taxon>Rothia</taxon>
    </lineage>
</organism>
<dbReference type="EMBL" id="CP023509">
    <property type="protein sequence ID" value="ATF62143.1"/>
    <property type="molecule type" value="Genomic_DNA"/>
</dbReference>
<dbReference type="RefSeq" id="WP_096740536.1">
    <property type="nucleotide sequence ID" value="NZ_CP023509.1"/>
</dbReference>
<protein>
    <submittedName>
        <fullName evidence="1">Uncharacterized protein</fullName>
    </submittedName>
</protein>
<name>A0A291DCL3_9MICC</name>
<keyword evidence="1" id="KW-0614">Plasmid</keyword>
<dbReference type="AlphaFoldDB" id="A0A291DCL3"/>
<evidence type="ECO:0000313" key="2">
    <source>
        <dbReference type="Proteomes" id="UP000218628"/>
    </source>
</evidence>
<reference evidence="2" key="1">
    <citation type="submission" date="2017-09" db="EMBL/GenBank/DDBJ databases">
        <title>FDA dAtabase for Regulatory Grade micrObial Sequences (FDA-ARGOS): Supporting development and validation of Infectious Disease Dx tests.</title>
        <authorList>
            <person name="Minogue T."/>
            <person name="Wolcott M."/>
            <person name="Wasieloski L."/>
            <person name="Aguilar W."/>
            <person name="Moore D."/>
            <person name="Tallon L."/>
            <person name="Sadzewicz L."/>
            <person name="Ott S."/>
            <person name="Zhao X."/>
            <person name="Nagaraj S."/>
            <person name="Vavikolanu K."/>
            <person name="Aluvathingal J."/>
            <person name="Nadendla S."/>
            <person name="Sichtig H."/>
        </authorList>
    </citation>
    <scope>NUCLEOTIDE SEQUENCE [LARGE SCALE GENOMIC DNA]</scope>
    <source>
        <strain evidence="2">FDAARGOS_369</strain>
        <plasmid evidence="2">Plasmid unnamed</plasmid>
    </source>
</reference>
<evidence type="ECO:0000313" key="1">
    <source>
        <dbReference type="EMBL" id="ATF62143.1"/>
    </source>
</evidence>